<dbReference type="AlphaFoldDB" id="A0A502FFE0"/>
<dbReference type="InterPro" id="IPR004593">
    <property type="entry name" value="SbcD"/>
</dbReference>
<evidence type="ECO:0000256" key="7">
    <source>
        <dbReference type="RuleBase" id="RU363069"/>
    </source>
</evidence>
<evidence type="ECO:0000256" key="3">
    <source>
        <dbReference type="ARBA" id="ARBA00013365"/>
    </source>
</evidence>
<keyword evidence="4 7" id="KW-0540">Nuclease</keyword>
<evidence type="ECO:0000256" key="4">
    <source>
        <dbReference type="ARBA" id="ARBA00022722"/>
    </source>
</evidence>
<comment type="caution">
    <text evidence="10">The sequence shown here is derived from an EMBL/GenBank/DDBJ whole genome shotgun (WGS) entry which is preliminary data.</text>
</comment>
<dbReference type="CDD" id="cd00840">
    <property type="entry name" value="MPP_Mre11_N"/>
    <property type="match status" value="1"/>
</dbReference>
<accession>A0A502FFE0</accession>
<dbReference type="Gene3D" id="3.60.21.10">
    <property type="match status" value="1"/>
</dbReference>
<comment type="similarity">
    <text evidence="1 7">Belongs to the SbcD family.</text>
</comment>
<keyword evidence="7" id="KW-0255">Endonuclease</keyword>
<dbReference type="Pfam" id="PF00149">
    <property type="entry name" value="Metallophos"/>
    <property type="match status" value="1"/>
</dbReference>
<evidence type="ECO:0000313" key="10">
    <source>
        <dbReference type="EMBL" id="TPG48084.1"/>
    </source>
</evidence>
<evidence type="ECO:0000313" key="11">
    <source>
        <dbReference type="Proteomes" id="UP000319931"/>
    </source>
</evidence>
<dbReference type="InterPro" id="IPR050535">
    <property type="entry name" value="DNA_Repair-Maintenance_Comp"/>
</dbReference>
<dbReference type="EMBL" id="RCZC01000010">
    <property type="protein sequence ID" value="TPG48084.1"/>
    <property type="molecule type" value="Genomic_DNA"/>
</dbReference>
<feature type="domain" description="Nuclease SbcCD subunit D C-terminal" evidence="9">
    <location>
        <begin position="290"/>
        <end position="381"/>
    </location>
</feature>
<dbReference type="PANTHER" id="PTHR30337">
    <property type="entry name" value="COMPONENT OF ATP-DEPENDENT DSDNA EXONUCLEASE"/>
    <property type="match status" value="1"/>
</dbReference>
<dbReference type="GO" id="GO:0006260">
    <property type="term" value="P:DNA replication"/>
    <property type="evidence" value="ECO:0007669"/>
    <property type="project" value="UniProtKB-KW"/>
</dbReference>
<dbReference type="InterPro" id="IPR026843">
    <property type="entry name" value="SbcD_C"/>
</dbReference>
<comment type="subunit">
    <text evidence="2 7">Heterodimer of SbcC and SbcD.</text>
</comment>
<dbReference type="SUPFAM" id="SSF56300">
    <property type="entry name" value="Metallo-dependent phosphatases"/>
    <property type="match status" value="1"/>
</dbReference>
<dbReference type="PANTHER" id="PTHR30337:SF0">
    <property type="entry name" value="NUCLEASE SBCCD SUBUNIT D"/>
    <property type="match status" value="1"/>
</dbReference>
<evidence type="ECO:0000256" key="5">
    <source>
        <dbReference type="ARBA" id="ARBA00022801"/>
    </source>
</evidence>
<comment type="function">
    <text evidence="7">SbcCD cleaves DNA hairpin structures. These structures can inhibit DNA replication and are intermediates in certain DNA recombination reactions. The complex acts as a 3'-&gt;5' double strand exonuclease that can open hairpins. It also has a 5' single-strand endonuclease activity.</text>
</comment>
<dbReference type="NCBIfam" id="TIGR00619">
    <property type="entry name" value="sbcd"/>
    <property type="match status" value="1"/>
</dbReference>
<dbReference type="OrthoDB" id="9773856at2"/>
<dbReference type="InterPro" id="IPR041796">
    <property type="entry name" value="Mre11_N"/>
</dbReference>
<dbReference type="GO" id="GO:0004519">
    <property type="term" value="F:endonuclease activity"/>
    <property type="evidence" value="ECO:0007669"/>
    <property type="project" value="UniProtKB-KW"/>
</dbReference>
<dbReference type="GO" id="GO:0006310">
    <property type="term" value="P:DNA recombination"/>
    <property type="evidence" value="ECO:0007669"/>
    <property type="project" value="UniProtKB-KW"/>
</dbReference>
<keyword evidence="6 7" id="KW-0269">Exonuclease</keyword>
<dbReference type="InterPro" id="IPR004843">
    <property type="entry name" value="Calcineurin-like_PHP"/>
</dbReference>
<dbReference type="Pfam" id="PF12320">
    <property type="entry name" value="SbcD_C"/>
    <property type="match status" value="1"/>
</dbReference>
<protein>
    <recommendedName>
        <fullName evidence="3 7">Nuclease SbcCD subunit D</fullName>
    </recommendedName>
</protein>
<evidence type="ECO:0000256" key="2">
    <source>
        <dbReference type="ARBA" id="ARBA00011322"/>
    </source>
</evidence>
<evidence type="ECO:0000259" key="8">
    <source>
        <dbReference type="Pfam" id="PF00149"/>
    </source>
</evidence>
<organism evidence="10 11">
    <name type="scientific">Sphingomonas glacialis</name>
    <dbReference type="NCBI Taxonomy" id="658225"/>
    <lineage>
        <taxon>Bacteria</taxon>
        <taxon>Pseudomonadati</taxon>
        <taxon>Pseudomonadota</taxon>
        <taxon>Alphaproteobacteria</taxon>
        <taxon>Sphingomonadales</taxon>
        <taxon>Sphingomonadaceae</taxon>
        <taxon>Sphingomonas</taxon>
    </lineage>
</organism>
<name>A0A502FFE0_9SPHN</name>
<evidence type="ECO:0000256" key="1">
    <source>
        <dbReference type="ARBA" id="ARBA00010555"/>
    </source>
</evidence>
<reference evidence="10 11" key="1">
    <citation type="journal article" date="2019" name="Environ. Microbiol.">
        <title>Species interactions and distinct microbial communities in high Arctic permafrost affected cryosols are associated with the CH4 and CO2 gas fluxes.</title>
        <authorList>
            <person name="Altshuler I."/>
            <person name="Hamel J."/>
            <person name="Turney S."/>
            <person name="Magnuson E."/>
            <person name="Levesque R."/>
            <person name="Greer C."/>
            <person name="Whyte L.G."/>
        </authorList>
    </citation>
    <scope>NUCLEOTIDE SEQUENCE [LARGE SCALE GENOMIC DNA]</scope>
    <source>
        <strain evidence="10 11">E6.1</strain>
    </source>
</reference>
<proteinExistence type="inferred from homology"/>
<evidence type="ECO:0000259" key="9">
    <source>
        <dbReference type="Pfam" id="PF12320"/>
    </source>
</evidence>
<dbReference type="InterPro" id="IPR029052">
    <property type="entry name" value="Metallo-depent_PP-like"/>
</dbReference>
<evidence type="ECO:0000256" key="6">
    <source>
        <dbReference type="ARBA" id="ARBA00022839"/>
    </source>
</evidence>
<gene>
    <name evidence="7 10" type="primary">sbcD</name>
    <name evidence="10" type="ORF">EAH76_21980</name>
</gene>
<sequence length="406" mass="43595">MPRPFRFLHTSDWHLGHELHGHHREEEHDAFLSWLLDALAEHGVDSLLMTGDVYDVANPAVTATQRFYGFLREATARCPNLHIVVLGGNHDSAHRINLPGALLGKGRVHLIGNLPRCEGALDFDRLLVPLPGEGGETMAWVAAIPFCRPGDLGAGDLASLYAEVIEAAHARCEGLPIVVTGHLHIAGGDVSTDSERRVVVGGEEAEAASLFDGRAAYVALGHLHRPQDVGGTTTIRYAGSPFPMSASERRYRHSVSLVDLPSGGGPVKVEELRVPRHAPFLALPDEDALPIEEVEALLAAYDFGQPATPGSFPFLEVAVAVTRPEPGLWARVSAALEGRPVRLTRVRQVRPEGAGDGSIAAREEALAVLQPEAVFAELHARRHGGPPEEALARAFAQLLIETETAA</sequence>
<dbReference type="Proteomes" id="UP000319931">
    <property type="component" value="Unassembled WGS sequence"/>
</dbReference>
<keyword evidence="5 7" id="KW-0378">Hydrolase</keyword>
<keyword evidence="7" id="KW-0233">DNA recombination</keyword>
<feature type="domain" description="Calcineurin-like phosphoesterase" evidence="8">
    <location>
        <begin position="5"/>
        <end position="226"/>
    </location>
</feature>
<keyword evidence="11" id="KW-1185">Reference proteome</keyword>
<dbReference type="RefSeq" id="WP_140852412.1">
    <property type="nucleotide sequence ID" value="NZ_RCZC01000010.1"/>
</dbReference>
<keyword evidence="7" id="KW-0235">DNA replication</keyword>
<dbReference type="GO" id="GO:0008408">
    <property type="term" value="F:3'-5' exonuclease activity"/>
    <property type="evidence" value="ECO:0007669"/>
    <property type="project" value="InterPro"/>
</dbReference>